<feature type="binding site" evidence="2">
    <location>
        <position position="44"/>
    </location>
    <ligand>
        <name>Mg(2+)</name>
        <dbReference type="ChEBI" id="CHEBI:18420"/>
        <label>2</label>
    </ligand>
</feature>
<reference evidence="5 6" key="1">
    <citation type="submission" date="2013-04" db="EMBL/GenBank/DDBJ databases">
        <title>Oceanococcus atlanticus 22II-S10r2 Genome Sequencing.</title>
        <authorList>
            <person name="Lai Q."/>
            <person name="Li G."/>
            <person name="Shao Z."/>
        </authorList>
    </citation>
    <scope>NUCLEOTIDE SEQUENCE [LARGE SCALE GENOMIC DNA]</scope>
    <source>
        <strain evidence="5 6">22II-S10r2</strain>
    </source>
</reference>
<feature type="domain" description="PurM-like N-terminal" evidence="3">
    <location>
        <begin position="25"/>
        <end position="135"/>
    </location>
</feature>
<dbReference type="InterPro" id="IPR036921">
    <property type="entry name" value="PurM-like_N_sf"/>
</dbReference>
<evidence type="ECO:0000313" key="6">
    <source>
        <dbReference type="Proteomes" id="UP000192342"/>
    </source>
</evidence>
<name>A0A1Y1SCM6_9GAMM</name>
<dbReference type="GO" id="GO:0009030">
    <property type="term" value="F:thiamine-phosphate kinase activity"/>
    <property type="evidence" value="ECO:0007669"/>
    <property type="project" value="UniProtKB-UniRule"/>
</dbReference>
<evidence type="ECO:0000256" key="1">
    <source>
        <dbReference type="ARBA" id="ARBA00022977"/>
    </source>
</evidence>
<feature type="binding site" evidence="2">
    <location>
        <position position="72"/>
    </location>
    <ligand>
        <name>Mg(2+)</name>
        <dbReference type="ChEBI" id="CHEBI:18420"/>
        <label>3</label>
    </ligand>
</feature>
<gene>
    <name evidence="2" type="primary">thiL</name>
    <name evidence="5" type="ORF">ATO7_13488</name>
</gene>
<dbReference type="NCBIfam" id="TIGR01379">
    <property type="entry name" value="thiL"/>
    <property type="match status" value="1"/>
</dbReference>
<keyword evidence="6" id="KW-1185">Reference proteome</keyword>
<comment type="caution">
    <text evidence="5">The sequence shown here is derived from an EMBL/GenBank/DDBJ whole genome shotgun (WGS) entry which is preliminary data.</text>
</comment>
<dbReference type="EC" id="2.7.4.16" evidence="2"/>
<dbReference type="CDD" id="cd02194">
    <property type="entry name" value="ThiL"/>
    <property type="match status" value="1"/>
</dbReference>
<organism evidence="5 6">
    <name type="scientific">Oceanococcus atlanticus</name>
    <dbReference type="NCBI Taxonomy" id="1317117"/>
    <lineage>
        <taxon>Bacteria</taxon>
        <taxon>Pseudomonadati</taxon>
        <taxon>Pseudomonadota</taxon>
        <taxon>Gammaproteobacteria</taxon>
        <taxon>Chromatiales</taxon>
        <taxon>Oceanococcaceae</taxon>
        <taxon>Oceanococcus</taxon>
    </lineage>
</organism>
<feature type="domain" description="PurM-like C-terminal" evidence="4">
    <location>
        <begin position="147"/>
        <end position="284"/>
    </location>
</feature>
<dbReference type="HAMAP" id="MF_02128">
    <property type="entry name" value="TMP_kinase"/>
    <property type="match status" value="1"/>
</dbReference>
<evidence type="ECO:0000256" key="2">
    <source>
        <dbReference type="HAMAP-Rule" id="MF_02128"/>
    </source>
</evidence>
<dbReference type="GO" id="GO:0009228">
    <property type="term" value="P:thiamine biosynthetic process"/>
    <property type="evidence" value="ECO:0007669"/>
    <property type="project" value="UniProtKB-KW"/>
</dbReference>
<dbReference type="GO" id="GO:0009229">
    <property type="term" value="P:thiamine diphosphate biosynthetic process"/>
    <property type="evidence" value="ECO:0007669"/>
    <property type="project" value="UniProtKB-UniRule"/>
</dbReference>
<dbReference type="EMBL" id="AQQV01000003">
    <property type="protein sequence ID" value="ORE86313.1"/>
    <property type="molecule type" value="Genomic_DNA"/>
</dbReference>
<sequence length="306" mass="31190">MTEFELIRKYFQGKPTPSWCTLGIGDDAALIQPPAGRELALCSDTLIEGRHFPVRTAPADIGWKALAVNLSDLAAMGAQPLGFLLNLSLPQADEAFVAGLADGLFELAAQHDVALIGGDTTRGPLSISITAFGHVAAGQALRRDGAKPGDVIVVAGELGAAALALQQGADAPPALRAYLDRPQPQLACGQALAGVAHAAVDVSDGFAADLGHVLKASGCGALIELEALPLAPALRALPPGEAQTLALHGGDDYALVATLAPAAWASLQGRHAGLCAVGQIQHEGGLVGRDGQGKLNPVPLTGYSHF</sequence>
<dbReference type="PANTHER" id="PTHR30270">
    <property type="entry name" value="THIAMINE-MONOPHOSPHATE KINASE"/>
    <property type="match status" value="1"/>
</dbReference>
<feature type="binding site" evidence="2">
    <location>
        <position position="51"/>
    </location>
    <ligand>
        <name>substrate</name>
    </ligand>
</feature>
<dbReference type="GO" id="GO:0000287">
    <property type="term" value="F:magnesium ion binding"/>
    <property type="evidence" value="ECO:0007669"/>
    <property type="project" value="UniProtKB-UniRule"/>
</dbReference>
<dbReference type="SUPFAM" id="SSF55326">
    <property type="entry name" value="PurM N-terminal domain-like"/>
    <property type="match status" value="1"/>
</dbReference>
<dbReference type="OrthoDB" id="9802811at2"/>
<keyword evidence="2" id="KW-0808">Transferase</keyword>
<dbReference type="InterPro" id="IPR016188">
    <property type="entry name" value="PurM-like_N"/>
</dbReference>
<dbReference type="PANTHER" id="PTHR30270:SF0">
    <property type="entry name" value="THIAMINE-MONOPHOSPHATE KINASE"/>
    <property type="match status" value="1"/>
</dbReference>
<keyword evidence="2 5" id="KW-0418">Kinase</keyword>
<feature type="binding site" evidence="2">
    <location>
        <position position="203"/>
    </location>
    <ligand>
        <name>ATP</name>
        <dbReference type="ChEBI" id="CHEBI:30616"/>
    </ligand>
</feature>
<comment type="pathway">
    <text evidence="2">Cofactor biosynthesis; thiamine diphosphate biosynthesis; thiamine diphosphate from thiamine phosphate: step 1/1.</text>
</comment>
<feature type="binding site" evidence="2">
    <location>
        <position position="201"/>
    </location>
    <ligand>
        <name>Mg(2+)</name>
        <dbReference type="ChEBI" id="CHEBI:18420"/>
        <label>3</label>
    </ligand>
</feature>
<evidence type="ECO:0000259" key="3">
    <source>
        <dbReference type="Pfam" id="PF00586"/>
    </source>
</evidence>
<feature type="binding site" evidence="2">
    <location>
        <position position="27"/>
    </location>
    <ligand>
        <name>Mg(2+)</name>
        <dbReference type="ChEBI" id="CHEBI:18420"/>
        <label>4</label>
    </ligand>
</feature>
<feature type="binding site" evidence="2">
    <location>
        <position position="303"/>
    </location>
    <ligand>
        <name>substrate</name>
    </ligand>
</feature>
<feature type="binding site" evidence="2">
    <location>
        <position position="72"/>
    </location>
    <ligand>
        <name>Mg(2+)</name>
        <dbReference type="ChEBI" id="CHEBI:18420"/>
        <label>2</label>
    </ligand>
</feature>
<dbReference type="UniPathway" id="UPA00060">
    <property type="reaction ID" value="UER00142"/>
</dbReference>
<dbReference type="RefSeq" id="WP_083562568.1">
    <property type="nucleotide sequence ID" value="NZ_AQQV01000003.1"/>
</dbReference>
<dbReference type="InterPro" id="IPR006283">
    <property type="entry name" value="ThiL-like"/>
</dbReference>
<keyword evidence="2" id="KW-0067">ATP-binding</keyword>
<keyword evidence="2" id="KW-0479">Metal-binding</keyword>
<evidence type="ECO:0000313" key="5">
    <source>
        <dbReference type="EMBL" id="ORE86313.1"/>
    </source>
</evidence>
<dbReference type="STRING" id="1317117.ATO7_13488"/>
<dbReference type="InterPro" id="IPR010918">
    <property type="entry name" value="PurM-like_C_dom"/>
</dbReference>
<dbReference type="Gene3D" id="3.90.650.10">
    <property type="entry name" value="PurM-like C-terminal domain"/>
    <property type="match status" value="1"/>
</dbReference>
<evidence type="ECO:0000259" key="4">
    <source>
        <dbReference type="Pfam" id="PF02769"/>
    </source>
</evidence>
<keyword evidence="1 2" id="KW-0784">Thiamine biosynthesis</keyword>
<feature type="binding site" evidence="2">
    <location>
        <position position="204"/>
    </location>
    <ligand>
        <name>Mg(2+)</name>
        <dbReference type="ChEBI" id="CHEBI:18420"/>
        <label>5</label>
    </ligand>
</feature>
<comment type="miscellaneous">
    <text evidence="2">Reaction mechanism of ThiL seems to utilize a direct, inline transfer of the gamma-phosphate of ATP to TMP rather than a phosphorylated enzyme intermediate.</text>
</comment>
<dbReference type="PIRSF" id="PIRSF005303">
    <property type="entry name" value="Thiam_monoph_kin"/>
    <property type="match status" value="1"/>
</dbReference>
<comment type="function">
    <text evidence="2">Catalyzes the ATP-dependent phosphorylation of thiamine-monophosphate (TMP) to form thiamine-pyrophosphate (TPP), the active form of vitamin B1.</text>
</comment>
<keyword evidence="2" id="KW-0547">Nucleotide-binding</keyword>
<feature type="binding site" evidence="2">
    <location>
        <begin position="118"/>
        <end position="119"/>
    </location>
    <ligand>
        <name>ATP</name>
        <dbReference type="ChEBI" id="CHEBI:30616"/>
    </ligand>
</feature>
<dbReference type="AlphaFoldDB" id="A0A1Y1SCM6"/>
<protein>
    <recommendedName>
        <fullName evidence="2">Thiamine-monophosphate kinase</fullName>
        <shortName evidence="2">TMP kinase</shortName>
        <shortName evidence="2">Thiamine-phosphate kinase</shortName>
        <ecNumber evidence="2">2.7.4.16</ecNumber>
    </recommendedName>
</protein>
<dbReference type="Gene3D" id="3.30.1330.10">
    <property type="entry name" value="PurM-like, N-terminal domain"/>
    <property type="match status" value="1"/>
</dbReference>
<dbReference type="InterPro" id="IPR036676">
    <property type="entry name" value="PurM-like_C_sf"/>
</dbReference>
<keyword evidence="2" id="KW-0460">Magnesium</keyword>
<accession>A0A1Y1SCM6</accession>
<comment type="similarity">
    <text evidence="2">Belongs to the thiamine-monophosphate kinase family.</text>
</comment>
<proteinExistence type="inferred from homology"/>
<feature type="binding site" evidence="2">
    <location>
        <position position="251"/>
    </location>
    <ligand>
        <name>substrate</name>
    </ligand>
</feature>
<comment type="catalytic activity">
    <reaction evidence="2">
        <text>thiamine phosphate + ATP = thiamine diphosphate + ADP</text>
        <dbReference type="Rhea" id="RHEA:15913"/>
        <dbReference type="ChEBI" id="CHEBI:30616"/>
        <dbReference type="ChEBI" id="CHEBI:37575"/>
        <dbReference type="ChEBI" id="CHEBI:58937"/>
        <dbReference type="ChEBI" id="CHEBI:456216"/>
        <dbReference type="EC" id="2.7.4.16"/>
    </reaction>
</comment>
<comment type="caution">
    <text evidence="2">Lacks conserved residue(s) required for the propagation of feature annotation.</text>
</comment>
<dbReference type="GO" id="GO:0005524">
    <property type="term" value="F:ATP binding"/>
    <property type="evidence" value="ECO:0007669"/>
    <property type="project" value="UniProtKB-UniRule"/>
</dbReference>
<dbReference type="Proteomes" id="UP000192342">
    <property type="component" value="Unassembled WGS sequence"/>
</dbReference>
<feature type="binding site" evidence="2">
    <location>
        <position position="119"/>
    </location>
    <ligand>
        <name>Mg(2+)</name>
        <dbReference type="ChEBI" id="CHEBI:18420"/>
        <label>1</label>
    </ligand>
</feature>
<feature type="binding site" evidence="2">
    <location>
        <position position="43"/>
    </location>
    <ligand>
        <name>Mg(2+)</name>
        <dbReference type="ChEBI" id="CHEBI:18420"/>
        <label>1</label>
    </ligand>
</feature>
<feature type="binding site" evidence="2">
    <location>
        <position position="143"/>
    </location>
    <ligand>
        <name>ATP</name>
        <dbReference type="ChEBI" id="CHEBI:30616"/>
    </ligand>
</feature>
<feature type="binding site" evidence="2">
    <location>
        <position position="72"/>
    </location>
    <ligand>
        <name>Mg(2+)</name>
        <dbReference type="ChEBI" id="CHEBI:18420"/>
        <label>4</label>
    </ligand>
</feature>
<dbReference type="Pfam" id="PF00586">
    <property type="entry name" value="AIRS"/>
    <property type="match status" value="1"/>
</dbReference>
<dbReference type="SUPFAM" id="SSF56042">
    <property type="entry name" value="PurM C-terminal domain-like"/>
    <property type="match status" value="1"/>
</dbReference>
<dbReference type="Pfam" id="PF02769">
    <property type="entry name" value="AIRS_C"/>
    <property type="match status" value="1"/>
</dbReference>
<feature type="binding site" evidence="2">
    <location>
        <position position="44"/>
    </location>
    <ligand>
        <name>Mg(2+)</name>
        <dbReference type="ChEBI" id="CHEBI:18420"/>
        <label>1</label>
    </ligand>
</feature>
<feature type="binding site" evidence="2">
    <location>
        <position position="27"/>
    </location>
    <ligand>
        <name>Mg(2+)</name>
        <dbReference type="ChEBI" id="CHEBI:18420"/>
        <label>3</label>
    </ligand>
</feature>